<name>A0A183HLM2_9BILA</name>
<comment type="subcellular location">
    <subcellularLocation>
        <location evidence="1">Membrane</location>
        <topology evidence="1">Single-pass type I membrane protein</topology>
    </subcellularLocation>
</comment>
<keyword evidence="3" id="KW-0732">Signal</keyword>
<evidence type="ECO:0000256" key="4">
    <source>
        <dbReference type="ARBA" id="ARBA00022989"/>
    </source>
</evidence>
<dbReference type="InterPro" id="IPR048525">
    <property type="entry name" value="DDR1-2_DS-like"/>
</dbReference>
<accession>A0A183HLM2</accession>
<evidence type="ECO:0000259" key="8">
    <source>
        <dbReference type="Pfam" id="PF21114"/>
    </source>
</evidence>
<keyword evidence="6" id="KW-1015">Disulfide bond</keyword>
<dbReference type="Pfam" id="PF21114">
    <property type="entry name" value="DDR1-2_DS-like"/>
    <property type="match status" value="1"/>
</dbReference>
<proteinExistence type="predicted"/>
<feature type="domain" description="Discoidin" evidence="8">
    <location>
        <begin position="3"/>
        <end position="137"/>
    </location>
</feature>
<keyword evidence="2" id="KW-0812">Transmembrane</keyword>
<dbReference type="Gene3D" id="2.60.120.1190">
    <property type="match status" value="1"/>
</dbReference>
<keyword evidence="4" id="KW-1133">Transmembrane helix</keyword>
<evidence type="ECO:0000256" key="2">
    <source>
        <dbReference type="ARBA" id="ARBA00022692"/>
    </source>
</evidence>
<dbReference type="STRING" id="387005.A0A183HLM2"/>
<evidence type="ECO:0000313" key="9">
    <source>
        <dbReference type="WBParaSite" id="OFLC_0000838301-mRNA-1"/>
    </source>
</evidence>
<organism evidence="9">
    <name type="scientific">Onchocerca flexuosa</name>
    <dbReference type="NCBI Taxonomy" id="387005"/>
    <lineage>
        <taxon>Eukaryota</taxon>
        <taxon>Metazoa</taxon>
        <taxon>Ecdysozoa</taxon>
        <taxon>Nematoda</taxon>
        <taxon>Chromadorea</taxon>
        <taxon>Rhabditida</taxon>
        <taxon>Spirurina</taxon>
        <taxon>Spiruromorpha</taxon>
        <taxon>Filarioidea</taxon>
        <taxon>Onchocercidae</taxon>
        <taxon>Onchocerca</taxon>
    </lineage>
</organism>
<evidence type="ECO:0000256" key="7">
    <source>
        <dbReference type="ARBA" id="ARBA00023180"/>
    </source>
</evidence>
<sequence>LNFRGLGLLTDGIIATTNPLDDITSSDNAISDWIGWNRLITNGSIEIVFEFADIQKFAYLEIWTYGTSLRTTEIFFSIDGKKFTLASQISSIQRRALDAARNLPIRIPLHNATGQALKMKLNYKEQWLFLSEIYFASSEETALGTVRKATVSTRILTTITDITTTATIITSSI</sequence>
<reference evidence="9" key="1">
    <citation type="submission" date="2016-06" db="UniProtKB">
        <authorList>
            <consortium name="WormBaseParasite"/>
        </authorList>
    </citation>
    <scope>IDENTIFICATION</scope>
</reference>
<evidence type="ECO:0000256" key="6">
    <source>
        <dbReference type="ARBA" id="ARBA00023157"/>
    </source>
</evidence>
<keyword evidence="7" id="KW-0325">Glycoprotein</keyword>
<evidence type="ECO:0000256" key="3">
    <source>
        <dbReference type="ARBA" id="ARBA00022729"/>
    </source>
</evidence>
<protein>
    <submittedName>
        <fullName evidence="9">F5/8 type C domain-containing protein</fullName>
    </submittedName>
</protein>
<keyword evidence="5" id="KW-0472">Membrane</keyword>
<evidence type="ECO:0000256" key="5">
    <source>
        <dbReference type="ARBA" id="ARBA00023136"/>
    </source>
</evidence>
<evidence type="ECO:0000256" key="1">
    <source>
        <dbReference type="ARBA" id="ARBA00004479"/>
    </source>
</evidence>
<dbReference type="GO" id="GO:0016020">
    <property type="term" value="C:membrane"/>
    <property type="evidence" value="ECO:0007669"/>
    <property type="project" value="UniProtKB-SubCell"/>
</dbReference>
<dbReference type="WBParaSite" id="OFLC_0000838301-mRNA-1">
    <property type="protein sequence ID" value="OFLC_0000838301-mRNA-1"/>
    <property type="gene ID" value="OFLC_0000838301"/>
</dbReference>
<dbReference type="AlphaFoldDB" id="A0A183HLM2"/>